<sequence length="467" mass="48410">MASISALGIGSGLDLNGLLDQLNEAERGKLEPIERQIESQQVRISAYGELQGALSAFEGAANRLANPELFQSLSASVGGEALQAAADADAAPGQYQVEVAHLAGAGSLASQRIDVDPGETLTDGGGILTLAFGKAPEGEPDAIEISVAAGSTLEEVRDAINAHEGAKVSASLVNDGEGYRLALMSHQTGEAASVTGMTFEDGFFADGVAVSDAEDLEEGAVVQQGRDAAFSVNGINIVSPTNQVEGAIQGVTLDLQQPGSATLQVEQDTRAVREAVGGFVEAYNALKGTIGEQTAFDADSGRAGELNGDSAVRTVEARLRNDLSAMVGDSAQGEFALLGELGISLNLDGTLSLDDAELDMAIANDMGAVERFFAGSGETPGMAGRLAETSGQLLGSNVALTNAIGGAENRIESLSQRYVRMEQGIEQTLERYRTQFGQLDGMIAQMNQTSDYLAQQFAAMDAQLGRD</sequence>
<evidence type="ECO:0000256" key="1">
    <source>
        <dbReference type="ARBA" id="ARBA00009764"/>
    </source>
</evidence>
<gene>
    <name evidence="8" type="primary">fliD</name>
    <name evidence="8" type="ORF">QC820_10985</name>
</gene>
<dbReference type="InterPro" id="IPR010809">
    <property type="entry name" value="FliD_C"/>
</dbReference>
<evidence type="ECO:0000313" key="8">
    <source>
        <dbReference type="EMBL" id="MDR5893339.1"/>
    </source>
</evidence>
<evidence type="ECO:0000256" key="2">
    <source>
        <dbReference type="ARBA" id="ARBA00011255"/>
    </source>
</evidence>
<feature type="coiled-coil region" evidence="5">
    <location>
        <begin position="397"/>
        <end position="431"/>
    </location>
</feature>
<keyword evidence="3 5" id="KW-0175">Coiled coil</keyword>
<keyword evidence="8" id="KW-0969">Cilium</keyword>
<keyword evidence="8" id="KW-0966">Cell projection</keyword>
<evidence type="ECO:0000313" key="9">
    <source>
        <dbReference type="Proteomes" id="UP001252270"/>
    </source>
</evidence>
<dbReference type="PANTHER" id="PTHR30288">
    <property type="entry name" value="FLAGELLAR CAP/ASSEMBLY PROTEIN FLID"/>
    <property type="match status" value="1"/>
</dbReference>
<dbReference type="InterPro" id="IPR040026">
    <property type="entry name" value="FliD"/>
</dbReference>
<dbReference type="InterPro" id="IPR010810">
    <property type="entry name" value="Flagellin_hook_IN_motif"/>
</dbReference>
<dbReference type="EMBL" id="JARWAL010000009">
    <property type="protein sequence ID" value="MDR5893339.1"/>
    <property type="molecule type" value="Genomic_DNA"/>
</dbReference>
<dbReference type="Pfam" id="PF07196">
    <property type="entry name" value="Flagellin_IN"/>
    <property type="match status" value="1"/>
</dbReference>
<reference evidence="8 9" key="1">
    <citation type="submission" date="2023-04" db="EMBL/GenBank/DDBJ databases">
        <title>A long-awaited taxogenomic arrangement of the family Halomonadaceae.</title>
        <authorList>
            <person name="De La Haba R."/>
            <person name="Chuvochina M."/>
            <person name="Wittouck S."/>
            <person name="Arahal D.R."/>
            <person name="Sanchez-Porro C."/>
            <person name="Hugenholtz P."/>
            <person name="Ventosa A."/>
        </authorList>
    </citation>
    <scope>NUCLEOTIDE SEQUENCE [LARGE SCALE GENOMIC DNA]</scope>
    <source>
        <strain evidence="8 9">DSM 17332</strain>
    </source>
</reference>
<keyword evidence="4 5" id="KW-0975">Bacterial flagellum</keyword>
<evidence type="ECO:0000256" key="5">
    <source>
        <dbReference type="RuleBase" id="RU362066"/>
    </source>
</evidence>
<dbReference type="PANTHER" id="PTHR30288:SF0">
    <property type="entry name" value="FLAGELLAR HOOK-ASSOCIATED PROTEIN 2"/>
    <property type="match status" value="1"/>
</dbReference>
<keyword evidence="8" id="KW-0282">Flagellum</keyword>
<dbReference type="InterPro" id="IPR003481">
    <property type="entry name" value="FliD_N"/>
</dbReference>
<proteinExistence type="inferred from homology"/>
<organism evidence="8 9">
    <name type="scientific">Halomonas mongoliensis</name>
    <dbReference type="NCBI Taxonomy" id="321265"/>
    <lineage>
        <taxon>Bacteria</taxon>
        <taxon>Pseudomonadati</taxon>
        <taxon>Pseudomonadota</taxon>
        <taxon>Gammaproteobacteria</taxon>
        <taxon>Oceanospirillales</taxon>
        <taxon>Halomonadaceae</taxon>
        <taxon>Halomonas</taxon>
    </lineage>
</organism>
<accession>A0ABU1GMU1</accession>
<comment type="subunit">
    <text evidence="2 5">Homopentamer.</text>
</comment>
<dbReference type="Pfam" id="PF02465">
    <property type="entry name" value="FliD_N"/>
    <property type="match status" value="1"/>
</dbReference>
<dbReference type="Pfam" id="PF07195">
    <property type="entry name" value="FliD_C"/>
    <property type="match status" value="1"/>
</dbReference>
<evidence type="ECO:0000256" key="3">
    <source>
        <dbReference type="ARBA" id="ARBA00023054"/>
    </source>
</evidence>
<evidence type="ECO:0000259" key="7">
    <source>
        <dbReference type="Pfam" id="PF07195"/>
    </source>
</evidence>
<dbReference type="RefSeq" id="WP_309636960.1">
    <property type="nucleotide sequence ID" value="NZ_JARWAL010000009.1"/>
</dbReference>
<protein>
    <recommendedName>
        <fullName evidence="5">Flagellar hook-associated protein 2</fullName>
        <shortName evidence="5">HAP2</shortName>
    </recommendedName>
    <alternativeName>
        <fullName evidence="5">Flagellar cap protein</fullName>
    </alternativeName>
</protein>
<dbReference type="Proteomes" id="UP001252270">
    <property type="component" value="Unassembled WGS sequence"/>
</dbReference>
<comment type="similarity">
    <text evidence="1 5">Belongs to the FliD family.</text>
</comment>
<keyword evidence="9" id="KW-1185">Reference proteome</keyword>
<feature type="domain" description="Flagellar hook-associated protein 2 C-terminal" evidence="7">
    <location>
        <begin position="225"/>
        <end position="448"/>
    </location>
</feature>
<evidence type="ECO:0000259" key="6">
    <source>
        <dbReference type="Pfam" id="PF02465"/>
    </source>
</evidence>
<keyword evidence="5" id="KW-0964">Secreted</keyword>
<name>A0ABU1GMU1_9GAMM</name>
<comment type="function">
    <text evidence="5">Required for morphogenesis and for the elongation of the flagellar filament by facilitating polymerization of the flagellin monomers at the tip of growing filament. Forms a capping structure, which prevents flagellin subunits (transported through the central channel of the flagellum) from leaking out without polymerization at the distal end.</text>
</comment>
<evidence type="ECO:0000256" key="4">
    <source>
        <dbReference type="ARBA" id="ARBA00023143"/>
    </source>
</evidence>
<feature type="domain" description="Flagellar hook-associated protein 2 N-terminal" evidence="6">
    <location>
        <begin position="11"/>
        <end position="104"/>
    </location>
</feature>
<comment type="caution">
    <text evidence="8">The sequence shown here is derived from an EMBL/GenBank/DDBJ whole genome shotgun (WGS) entry which is preliminary data.</text>
</comment>
<comment type="subcellular location">
    <subcellularLocation>
        <location evidence="5">Secreted</location>
    </subcellularLocation>
    <subcellularLocation>
        <location evidence="5">Bacterial flagellum</location>
    </subcellularLocation>
</comment>